<reference evidence="1" key="1">
    <citation type="submission" date="2020-12" db="EMBL/GenBank/DDBJ databases">
        <title>Vagococcus allomyrinae sp. nov. and Enterococcus lavae sp. nov., isolated from the larvae of Allomyrina dichotoma.</title>
        <authorList>
            <person name="Lee S.D."/>
        </authorList>
    </citation>
    <scope>NUCLEOTIDE SEQUENCE</scope>
    <source>
        <strain evidence="1">BWB3-3</strain>
    </source>
</reference>
<dbReference type="AlphaFoldDB" id="A0A940PFX2"/>
<evidence type="ECO:0000313" key="2">
    <source>
        <dbReference type="Proteomes" id="UP000674938"/>
    </source>
</evidence>
<keyword evidence="2" id="KW-1185">Reference proteome</keyword>
<dbReference type="Proteomes" id="UP000674938">
    <property type="component" value="Unassembled WGS sequence"/>
</dbReference>
<accession>A0A940PFX2</accession>
<name>A0A940PFX2_9ENTE</name>
<comment type="caution">
    <text evidence="1">The sequence shown here is derived from an EMBL/GenBank/DDBJ whole genome shotgun (WGS) entry which is preliminary data.</text>
</comment>
<dbReference type="RefSeq" id="WP_209530371.1">
    <property type="nucleotide sequence ID" value="NZ_JAEEGA010000012.1"/>
</dbReference>
<dbReference type="EMBL" id="JAEEGA010000012">
    <property type="protein sequence ID" value="MBP1042816.1"/>
    <property type="molecule type" value="Genomic_DNA"/>
</dbReference>
<sequence>MKMEMVSYKEYERLESAIKGLSWVWQSYQREIPDGWYEFKYQHILRGFLLNEGEETLLAQVKHKRFPRCVKIPKPVYHEMKELASIYDELQDVLANPPYGSKPMKEFIN</sequence>
<evidence type="ECO:0000313" key="1">
    <source>
        <dbReference type="EMBL" id="MBP1042816.1"/>
    </source>
</evidence>
<organism evidence="1 2">
    <name type="scientific">Vagococcus allomyrinae</name>
    <dbReference type="NCBI Taxonomy" id="2794353"/>
    <lineage>
        <taxon>Bacteria</taxon>
        <taxon>Bacillati</taxon>
        <taxon>Bacillota</taxon>
        <taxon>Bacilli</taxon>
        <taxon>Lactobacillales</taxon>
        <taxon>Enterococcaceae</taxon>
        <taxon>Vagococcus</taxon>
    </lineage>
</organism>
<proteinExistence type="predicted"/>
<gene>
    <name evidence="1" type="ORF">I6N95_17505</name>
</gene>
<protein>
    <submittedName>
        <fullName evidence="1">Uncharacterized protein</fullName>
    </submittedName>
</protein>